<evidence type="ECO:0000256" key="15">
    <source>
        <dbReference type="ARBA" id="ARBA00062776"/>
    </source>
</evidence>
<comment type="subcellular location">
    <subcellularLocation>
        <location evidence="1">Cell membrane</location>
    </subcellularLocation>
    <subcellularLocation>
        <location evidence="2">Cytoplasm</location>
    </subcellularLocation>
</comment>
<dbReference type="Gene3D" id="3.30.1010.10">
    <property type="entry name" value="Phosphatidylinositol 3-kinase Catalytic Subunit, Chain A, domain 4"/>
    <property type="match status" value="1"/>
</dbReference>
<feature type="compositionally biased region" description="Low complexity" evidence="17">
    <location>
        <begin position="641"/>
        <end position="657"/>
    </location>
</feature>
<evidence type="ECO:0000256" key="7">
    <source>
        <dbReference type="ARBA" id="ARBA00022553"/>
    </source>
</evidence>
<dbReference type="SMART" id="SM00146">
    <property type="entry name" value="PI3Kc"/>
    <property type="match status" value="1"/>
</dbReference>
<dbReference type="FunFam" id="1.10.1070.11:FF:000005">
    <property type="entry name" value="Phosphatidylinositol 4-kinase, catalytic, alpha"/>
    <property type="match status" value="1"/>
</dbReference>
<dbReference type="GO" id="GO:0005737">
    <property type="term" value="C:cytoplasm"/>
    <property type="evidence" value="ECO:0007669"/>
    <property type="project" value="UniProtKB-SubCell"/>
</dbReference>
<evidence type="ECO:0000256" key="9">
    <source>
        <dbReference type="ARBA" id="ARBA00022741"/>
    </source>
</evidence>
<keyword evidence="7" id="KW-0597">Phosphoprotein</keyword>
<keyword evidence="6" id="KW-0963">Cytoplasm</keyword>
<protein>
    <recommendedName>
        <fullName evidence="16">Phosphatidylinositol 4-kinase alpha</fullName>
        <ecNumber evidence="4">2.7.1.67</ecNumber>
    </recommendedName>
</protein>
<gene>
    <name evidence="20" type="primary">Pi4ka</name>
</gene>
<dbReference type="InterPro" id="IPR036940">
    <property type="entry name" value="PI3/4_kinase_cat_sf"/>
</dbReference>
<feature type="domain" description="PI3K/PI4K catalytic" evidence="18">
    <location>
        <begin position="1788"/>
        <end position="2053"/>
    </location>
</feature>
<feature type="domain" description="PIK helical" evidence="19">
    <location>
        <begin position="1514"/>
        <end position="1689"/>
    </location>
</feature>
<evidence type="ECO:0000256" key="4">
    <source>
        <dbReference type="ARBA" id="ARBA00012169"/>
    </source>
</evidence>
<dbReference type="InterPro" id="IPR011009">
    <property type="entry name" value="Kinase-like_dom_sf"/>
</dbReference>
<dbReference type="InterPro" id="IPR015433">
    <property type="entry name" value="PI3/4_kinase"/>
</dbReference>
<evidence type="ECO:0000259" key="19">
    <source>
        <dbReference type="PROSITE" id="PS51545"/>
    </source>
</evidence>
<dbReference type="PROSITE" id="PS00916">
    <property type="entry name" value="PI3_4_KINASE_2"/>
    <property type="match status" value="1"/>
</dbReference>
<dbReference type="EMBL" id="LR788985">
    <property type="protein sequence ID" value="CAB3264847.1"/>
    <property type="molecule type" value="mRNA"/>
</dbReference>
<dbReference type="GO" id="GO:0004430">
    <property type="term" value="F:1-phosphatidylinositol 4-kinase activity"/>
    <property type="evidence" value="ECO:0007669"/>
    <property type="project" value="UniProtKB-EC"/>
</dbReference>
<evidence type="ECO:0000259" key="18">
    <source>
        <dbReference type="PROSITE" id="PS50290"/>
    </source>
</evidence>
<dbReference type="InterPro" id="IPR001263">
    <property type="entry name" value="PI3K_accessory_dom"/>
</dbReference>
<dbReference type="PROSITE" id="PS50290">
    <property type="entry name" value="PI3_4_KINASE_3"/>
    <property type="match status" value="1"/>
</dbReference>
<dbReference type="GO" id="GO:0005524">
    <property type="term" value="F:ATP binding"/>
    <property type="evidence" value="ECO:0007669"/>
    <property type="project" value="UniProtKB-KW"/>
</dbReference>
<keyword evidence="12" id="KW-0443">Lipid metabolism</keyword>
<dbReference type="PANTHER" id="PTHR10048">
    <property type="entry name" value="PHOSPHATIDYLINOSITOL KINASE"/>
    <property type="match status" value="1"/>
</dbReference>
<dbReference type="PANTHER" id="PTHR10048:SF15">
    <property type="entry name" value="PHOSPHATIDYLINOSITOL 4-KINASE ALPHA"/>
    <property type="match status" value="1"/>
</dbReference>
<keyword evidence="9" id="KW-0547">Nucleotide-binding</keyword>
<feature type="region of interest" description="Disordered" evidence="17">
    <location>
        <begin position="622"/>
        <end position="657"/>
    </location>
</feature>
<evidence type="ECO:0000256" key="2">
    <source>
        <dbReference type="ARBA" id="ARBA00004496"/>
    </source>
</evidence>
<reference evidence="20" key="1">
    <citation type="submission" date="2020-04" db="EMBL/GenBank/DDBJ databases">
        <authorList>
            <person name="Neveu A P."/>
        </authorList>
    </citation>
    <scope>NUCLEOTIDE SEQUENCE</scope>
    <source>
        <tissue evidence="20">Whole embryo</tissue>
    </source>
</reference>
<dbReference type="SMART" id="SM00145">
    <property type="entry name" value="PI3Ka"/>
    <property type="match status" value="1"/>
</dbReference>
<evidence type="ECO:0000256" key="1">
    <source>
        <dbReference type="ARBA" id="ARBA00004236"/>
    </source>
</evidence>
<dbReference type="InterPro" id="IPR018936">
    <property type="entry name" value="PI3/4_kinase_CS"/>
</dbReference>
<keyword evidence="8" id="KW-0808">Transferase</keyword>
<dbReference type="SUPFAM" id="SSF56112">
    <property type="entry name" value="Protein kinase-like (PK-like)"/>
    <property type="match status" value="1"/>
</dbReference>
<accession>A0A6F9DN39</accession>
<keyword evidence="10 20" id="KW-0418">Kinase</keyword>
<evidence type="ECO:0000256" key="12">
    <source>
        <dbReference type="ARBA" id="ARBA00023098"/>
    </source>
</evidence>
<dbReference type="CDD" id="cd05167">
    <property type="entry name" value="PI4Kc_III_alpha"/>
    <property type="match status" value="1"/>
</dbReference>
<dbReference type="PROSITE" id="PS00915">
    <property type="entry name" value="PI3_4_KINASE_1"/>
    <property type="match status" value="1"/>
</dbReference>
<keyword evidence="13" id="KW-0472">Membrane</keyword>
<dbReference type="GO" id="GO:0046854">
    <property type="term" value="P:phosphatidylinositol phosphate biosynthetic process"/>
    <property type="evidence" value="ECO:0007669"/>
    <property type="project" value="InterPro"/>
</dbReference>
<dbReference type="Gene3D" id="1.25.40.70">
    <property type="entry name" value="Phosphatidylinositol 3-kinase, accessory domain (PIK)"/>
    <property type="match status" value="1"/>
</dbReference>
<proteinExistence type="evidence at transcript level"/>
<evidence type="ECO:0000256" key="10">
    <source>
        <dbReference type="ARBA" id="ARBA00022777"/>
    </source>
</evidence>
<name>A0A6F9DN39_9ASCI</name>
<evidence type="ECO:0000256" key="8">
    <source>
        <dbReference type="ARBA" id="ARBA00022679"/>
    </source>
</evidence>
<dbReference type="Gene3D" id="1.10.1070.11">
    <property type="entry name" value="Phosphatidylinositol 3-/4-kinase, catalytic domain"/>
    <property type="match status" value="1"/>
</dbReference>
<keyword evidence="5" id="KW-1003">Cell membrane</keyword>
<dbReference type="Pfam" id="PF19274">
    <property type="entry name" value="PI4K_N"/>
    <property type="match status" value="3"/>
</dbReference>
<dbReference type="InterPro" id="IPR016024">
    <property type="entry name" value="ARM-type_fold"/>
</dbReference>
<dbReference type="FunFam" id="1.25.40.70:FF:000002">
    <property type="entry name" value="Phosphatidylinositol 4-kinase, catalytic, alpha"/>
    <property type="match status" value="1"/>
</dbReference>
<comment type="similarity">
    <text evidence="3">Belongs to the PI3/PI4-kinase family. Type III PI4K subfamily.</text>
</comment>
<comment type="function">
    <text evidence="14">Acts on phosphatidylinositol (PtdIns) in the first committed step in the production of the second messenger inositol-1,4,5,-trisphosphate.</text>
</comment>
<organism evidence="20">
    <name type="scientific">Phallusia mammillata</name>
    <dbReference type="NCBI Taxonomy" id="59560"/>
    <lineage>
        <taxon>Eukaryota</taxon>
        <taxon>Metazoa</taxon>
        <taxon>Chordata</taxon>
        <taxon>Tunicata</taxon>
        <taxon>Ascidiacea</taxon>
        <taxon>Phlebobranchia</taxon>
        <taxon>Ascidiidae</taxon>
        <taxon>Phallusia</taxon>
    </lineage>
</organism>
<evidence type="ECO:0000256" key="16">
    <source>
        <dbReference type="ARBA" id="ARBA00067500"/>
    </source>
</evidence>
<dbReference type="PROSITE" id="PS51545">
    <property type="entry name" value="PIK_HELICAL"/>
    <property type="match status" value="1"/>
</dbReference>
<sequence>MCPTIHDQTYNLTSRNHYGIVSLGVYFLESNLQHHTIVLPYLLELLQHLPSATWSLGTEAGNKSELPLPERNAYCLSSLLSETIILSKQSHDAKNGVSKAANKIIPLFLDTVQLYAKAILNPTLSEDTLCGIVLPTFLGLLKGFNRSSDQTSHFLSMFDGVPGTHKTCYENIICSNDLQSSPVQARGEFRYADCDDISSWFSLQQTMSLLETFSTLLSVECLTRIDGALLNWLNETESGTNLWKVGKVNTMVSKSHFYMSLSEVLVLTVIKFCRDSIEVKQLNDALCKSLLGLAGVSFTHGYTNIGNMLQDKEDLLQNKLHKFLMQCRACAVCIDVILLTSPGERSEMQNLFTKMTSRLMTNESSHIFLAHVPLLHACLKGLGVLTKSSPGHVTQVLHTLRQFLLAPSPAILKLHKLDANNSATTAGSTSAETLILKKKTSYLSILRSFAESERQSYQYIKNAAIESICQALSVGCQHDVECVPAFLSSLSGEFSTSKQESTKMLVLGHCVEIMTNIGVDPQLSNDAVLQQVVGILQQRLNTPPSQLDTLIINQLSRIAILGPEKLHQEILNMLLQICVKASSAVYNSPQSTTSNDTANFRHCSLATINALANIATNLNENLPHKGSVSSNSPEETKSSDFQDSPSSSGSGQQHPGDFSAGGTRLEALLVRLLELFVQLGLEGKRTAEKLAEMQTAGSAGIGGILKASNSAGNLGVLIPIIAVLVRRLPPVFSPTPRLHKLFRDFWLYCVVFGFATEPEASVQSFWPPEWHHGTCEIAVKSPLLVFPSGDPLRNGLRYNSALKNDTVTTTELADLRTLVSNLLGNSTEVSTLINQMDFALCTYLLSVYRLERLRVLHSPDYSPEILFKYLEDRAIQKDKSQIWKCVKAAADRIFHMFLDKIAAKEKTFSTESLLADQALFLFIKFNSVQNRIRQVADIYLSWLVERFPHVLWNARVLSSMLDLLHLLSSTLQTGPFAETPALQVPGTQYTIQLQDSRKLREKIVEDFTKHCRHILRLAIKWAPTTTTSHLQEYLIRVEEKLVDQENMATEHRGLAVALATEVALTDVTNKRAGHISKMNRRNRYLGQIKGMSSLSRMNGIRLSETINVAYKKAMSDSNLETLKDCVCKAAALLVAREGAHADDRKMLHLVTWCCVDSFDGSVAECATECWQWLLTSRHDLESAFMSEMTSAWQVTVNRRMGIFAPDQDEGDPLAVSEDHVPQPRAPYVEPHSVWIKFLQHRFDVVKCSNIEQSRFLLTLVMRTLPLRVPGRNNHMTRHVSAVGTRFNFMSLAFSVLHSAELGISVLEQNFLRERIYVSLFDYFCCERKFPTQNGERLREDFASAMKLWHLVHTDRKHIMHSNSQPTSVVNTGGGSLGRVPSHSALPTVGSMPSGLGSGSSMKNFPVSESFSPDLASVSSLSVVPGNNSGWFNTVSGTSKRSTYAASKRSSKKGKPETRVARECIKRRNLLLYLISAEAEHLVTWYNPASSPELAIEVEATIAAWKSQEITDRQLKEMVRVSWEISPILAIFLADRLRNSEVLVREVSRLLRSNPESAHRCPAAIKYLVTAQTVDSDSAELNHVVTWALGTPSTALSYFSRLFSPHPLTAQYAVKVLRRFPPEAILFYIPQLVQAVRYDTMGYVQEYLVWAAKKSQLLAHQMIWNMKTNVYTDEEAKNKDPEIGNKLADLIDTIVSNLTGPAKDFYRREFEFFDDVTNVSGIIKPYPKGPERTAACLKALEDIKVRPGCYLPSSPESLVTDIDRKTGIPLQSAAKAPYLTRFKVRTCGITEVERLGTKSEVNELPSAEHLTWQAVIFKVGDDCRQDMLALQVIQLFQNIFKQVGLDLFLFPYRVVASAPGCGVIECIPDSKSRDQLGRQTAIGMYEYFRNKYGDENSPTFQNARRNFIRSMAAYSVVLFLLQIKDRHNGNIMLDQEGHLLHIDFGFMFESSPGGNLGWEPDIKLTEEMVMIMGGKMEAPPFKWFMELCVQGYLAIRPYQEDIVALVALMLDTGLPCFRGNTIKLLRSRFQPSASSKEAAQYMVRIIRDCFLSKWSRTYDMIQYYQNQIPYY</sequence>
<dbReference type="FunFam" id="3.30.1010.10:FF:000009">
    <property type="entry name" value="Phosphatidylinositol 4-kinase, catalytic, alpha"/>
    <property type="match status" value="1"/>
</dbReference>
<keyword evidence="11" id="KW-0067">ATP-binding</keyword>
<evidence type="ECO:0000256" key="13">
    <source>
        <dbReference type="ARBA" id="ARBA00023136"/>
    </source>
</evidence>
<dbReference type="SUPFAM" id="SSF48371">
    <property type="entry name" value="ARM repeat"/>
    <property type="match status" value="2"/>
</dbReference>
<dbReference type="EC" id="2.7.1.67" evidence="4"/>
<evidence type="ECO:0000256" key="14">
    <source>
        <dbReference type="ARBA" id="ARBA00056014"/>
    </source>
</evidence>
<dbReference type="InterPro" id="IPR000403">
    <property type="entry name" value="PI3/4_kinase_cat_dom"/>
</dbReference>
<evidence type="ECO:0000256" key="6">
    <source>
        <dbReference type="ARBA" id="ARBA00022490"/>
    </source>
</evidence>
<evidence type="ECO:0000256" key="5">
    <source>
        <dbReference type="ARBA" id="ARBA00022475"/>
    </source>
</evidence>
<dbReference type="GO" id="GO:0048015">
    <property type="term" value="P:phosphatidylinositol-mediated signaling"/>
    <property type="evidence" value="ECO:0007669"/>
    <property type="project" value="TreeGrafter"/>
</dbReference>
<dbReference type="InterPro" id="IPR045495">
    <property type="entry name" value="PI4K_N"/>
</dbReference>
<dbReference type="Pfam" id="PF00613">
    <property type="entry name" value="PI3Ka"/>
    <property type="match status" value="1"/>
</dbReference>
<evidence type="ECO:0000256" key="3">
    <source>
        <dbReference type="ARBA" id="ARBA00006209"/>
    </source>
</evidence>
<comment type="subunit">
    <text evidence="15">Component of a phosphatidylinositol 4-kinase (PI4K) complex, composed of PI4KA, EFR3 (EFR3A or EFR3B), TTC7 (TTC7A or TTC7B) and HYCC (HYCC1 or HYCC2). Interacts with TMEM150A; regulating recruitment to the plasma membrane. Interacts with TTC7A.</text>
</comment>
<evidence type="ECO:0000256" key="17">
    <source>
        <dbReference type="SAM" id="MobiDB-lite"/>
    </source>
</evidence>
<dbReference type="InterPro" id="IPR042236">
    <property type="entry name" value="PI3K_accessory_sf"/>
</dbReference>
<evidence type="ECO:0000313" key="20">
    <source>
        <dbReference type="EMBL" id="CAB3264847.1"/>
    </source>
</evidence>
<dbReference type="GO" id="GO:0005886">
    <property type="term" value="C:plasma membrane"/>
    <property type="evidence" value="ECO:0007669"/>
    <property type="project" value="UniProtKB-SubCell"/>
</dbReference>
<dbReference type="Pfam" id="PF00454">
    <property type="entry name" value="PI3_PI4_kinase"/>
    <property type="match status" value="1"/>
</dbReference>
<evidence type="ECO:0000256" key="11">
    <source>
        <dbReference type="ARBA" id="ARBA00022840"/>
    </source>
</evidence>